<evidence type="ECO:0000313" key="1">
    <source>
        <dbReference type="EMBL" id="GAA2396437.1"/>
    </source>
</evidence>
<sequence>MSVHDLRPLFTERSAAQVRPGLAMVPVAEAPRLALDADAAGLLRDGLGTFDMEIRWLAHLDDTATLRLWRSWTGFQVYEARVITARLTGLKVEQHPDRHTGKLSDEPMQFERVLIRVVNDLRRFRAGHTPYGPSPAAGPLPDPWP</sequence>
<keyword evidence="2" id="KW-1185">Reference proteome</keyword>
<organism evidence="1 2">
    <name type="scientific">Dactylosporangium salmoneum</name>
    <dbReference type="NCBI Taxonomy" id="53361"/>
    <lineage>
        <taxon>Bacteria</taxon>
        <taxon>Bacillati</taxon>
        <taxon>Actinomycetota</taxon>
        <taxon>Actinomycetes</taxon>
        <taxon>Micromonosporales</taxon>
        <taxon>Micromonosporaceae</taxon>
        <taxon>Dactylosporangium</taxon>
    </lineage>
</organism>
<dbReference type="RefSeq" id="WP_344621012.1">
    <property type="nucleotide sequence ID" value="NZ_BAAARV010000145.1"/>
</dbReference>
<dbReference type="Proteomes" id="UP001501444">
    <property type="component" value="Unassembled WGS sequence"/>
</dbReference>
<gene>
    <name evidence="1" type="ORF">GCM10010170_112240</name>
</gene>
<accession>A0ABP5VC82</accession>
<protein>
    <submittedName>
        <fullName evidence="1">Uncharacterized protein</fullName>
    </submittedName>
</protein>
<reference evidence="2" key="1">
    <citation type="journal article" date="2019" name="Int. J. Syst. Evol. Microbiol.">
        <title>The Global Catalogue of Microorganisms (GCM) 10K type strain sequencing project: providing services to taxonomists for standard genome sequencing and annotation.</title>
        <authorList>
            <consortium name="The Broad Institute Genomics Platform"/>
            <consortium name="The Broad Institute Genome Sequencing Center for Infectious Disease"/>
            <person name="Wu L."/>
            <person name="Ma J."/>
        </authorList>
    </citation>
    <scope>NUCLEOTIDE SEQUENCE [LARGE SCALE GENOMIC DNA]</scope>
    <source>
        <strain evidence="2">JCM 3272</strain>
    </source>
</reference>
<name>A0ABP5VC82_9ACTN</name>
<dbReference type="EMBL" id="BAAARV010000145">
    <property type="protein sequence ID" value="GAA2396437.1"/>
    <property type="molecule type" value="Genomic_DNA"/>
</dbReference>
<comment type="caution">
    <text evidence="1">The sequence shown here is derived from an EMBL/GenBank/DDBJ whole genome shotgun (WGS) entry which is preliminary data.</text>
</comment>
<evidence type="ECO:0000313" key="2">
    <source>
        <dbReference type="Proteomes" id="UP001501444"/>
    </source>
</evidence>
<proteinExistence type="predicted"/>